<dbReference type="Proteomes" id="UP001168821">
    <property type="component" value="Unassembled WGS sequence"/>
</dbReference>
<proteinExistence type="predicted"/>
<comment type="caution">
    <text evidence="1">The sequence shown here is derived from an EMBL/GenBank/DDBJ whole genome shotgun (WGS) entry which is preliminary data.</text>
</comment>
<accession>A0AA38IH54</accession>
<organism evidence="1 2">
    <name type="scientific">Zophobas morio</name>
    <dbReference type="NCBI Taxonomy" id="2755281"/>
    <lineage>
        <taxon>Eukaryota</taxon>
        <taxon>Metazoa</taxon>
        <taxon>Ecdysozoa</taxon>
        <taxon>Arthropoda</taxon>
        <taxon>Hexapoda</taxon>
        <taxon>Insecta</taxon>
        <taxon>Pterygota</taxon>
        <taxon>Neoptera</taxon>
        <taxon>Endopterygota</taxon>
        <taxon>Coleoptera</taxon>
        <taxon>Polyphaga</taxon>
        <taxon>Cucujiformia</taxon>
        <taxon>Tenebrionidae</taxon>
        <taxon>Zophobas</taxon>
    </lineage>
</organism>
<evidence type="ECO:0000313" key="1">
    <source>
        <dbReference type="EMBL" id="KAJ3653892.1"/>
    </source>
</evidence>
<name>A0AA38IH54_9CUCU</name>
<evidence type="ECO:0000313" key="2">
    <source>
        <dbReference type="Proteomes" id="UP001168821"/>
    </source>
</evidence>
<dbReference type="AlphaFoldDB" id="A0AA38IH54"/>
<gene>
    <name evidence="1" type="ORF">Zmor_013120</name>
</gene>
<protein>
    <submittedName>
        <fullName evidence="1">Uncharacterized protein</fullName>
    </submittedName>
</protein>
<dbReference type="EMBL" id="JALNTZ010000004">
    <property type="protein sequence ID" value="KAJ3653892.1"/>
    <property type="molecule type" value="Genomic_DNA"/>
</dbReference>
<reference evidence="1" key="1">
    <citation type="journal article" date="2023" name="G3 (Bethesda)">
        <title>Whole genome assemblies of Zophobas morio and Tenebrio molitor.</title>
        <authorList>
            <person name="Kaur S."/>
            <person name="Stinson S.A."/>
            <person name="diCenzo G.C."/>
        </authorList>
    </citation>
    <scope>NUCLEOTIDE SEQUENCE</scope>
    <source>
        <strain evidence="1">QUZm001</strain>
    </source>
</reference>
<sequence length="115" mass="13073">MDVRRISTKPRKYRLARDIYRYRVPEFHMGVYGRPSRLTTSVGTLNIVTNIPDVQEPSDSIYAPVINSDPFGRLQRTRTGRGLSLRAKSALLRSLPATAAFTGRRPTRDEKRGLN</sequence>
<keyword evidence="2" id="KW-1185">Reference proteome</keyword>